<evidence type="ECO:0000313" key="13">
    <source>
        <dbReference type="EMBL" id="KAK9999478.1"/>
    </source>
</evidence>
<gene>
    <name evidence="13" type="ORF">SO802_019081</name>
</gene>
<dbReference type="InterPro" id="IPR001567">
    <property type="entry name" value="Pept_M3A_M3B_dom"/>
</dbReference>
<dbReference type="GO" id="GO:0005829">
    <property type="term" value="C:cytosol"/>
    <property type="evidence" value="ECO:0007669"/>
    <property type="project" value="UniProtKB-ARBA"/>
</dbReference>
<evidence type="ECO:0000256" key="7">
    <source>
        <dbReference type="ARBA" id="ARBA00024603"/>
    </source>
</evidence>
<organism evidence="13 14">
    <name type="scientific">Lithocarpus litseifolius</name>
    <dbReference type="NCBI Taxonomy" id="425828"/>
    <lineage>
        <taxon>Eukaryota</taxon>
        <taxon>Viridiplantae</taxon>
        <taxon>Streptophyta</taxon>
        <taxon>Embryophyta</taxon>
        <taxon>Tracheophyta</taxon>
        <taxon>Spermatophyta</taxon>
        <taxon>Magnoliopsida</taxon>
        <taxon>eudicotyledons</taxon>
        <taxon>Gunneridae</taxon>
        <taxon>Pentapetalae</taxon>
        <taxon>rosids</taxon>
        <taxon>fabids</taxon>
        <taxon>Fagales</taxon>
        <taxon>Fagaceae</taxon>
        <taxon>Lithocarpus</taxon>
    </lineage>
</organism>
<evidence type="ECO:0000256" key="4">
    <source>
        <dbReference type="ARBA" id="ARBA00022801"/>
    </source>
</evidence>
<dbReference type="PANTHER" id="PTHR11804">
    <property type="entry name" value="PROTEASE M3 THIMET OLIGOPEPTIDASE-RELATED"/>
    <property type="match status" value="1"/>
</dbReference>
<evidence type="ECO:0000256" key="9">
    <source>
        <dbReference type="RuleBase" id="RU003435"/>
    </source>
</evidence>
<dbReference type="FunFam" id="3.40.390.10:FF:000009">
    <property type="entry name" value="Oligopeptidase A"/>
    <property type="match status" value="1"/>
</dbReference>
<feature type="domain" description="Peptidase M3A/M3B catalytic" evidence="11">
    <location>
        <begin position="475"/>
        <end position="807"/>
    </location>
</feature>
<dbReference type="GO" id="GO:0006518">
    <property type="term" value="P:peptide metabolic process"/>
    <property type="evidence" value="ECO:0007669"/>
    <property type="project" value="TreeGrafter"/>
</dbReference>
<dbReference type="GO" id="GO:0004222">
    <property type="term" value="F:metalloendopeptidase activity"/>
    <property type="evidence" value="ECO:0007669"/>
    <property type="project" value="UniProtKB-EC"/>
</dbReference>
<dbReference type="InterPro" id="IPR034005">
    <property type="entry name" value="M3A_DCP"/>
</dbReference>
<keyword evidence="5 9" id="KW-0862">Zinc</keyword>
<dbReference type="Pfam" id="PF01432">
    <property type="entry name" value="Peptidase_M3"/>
    <property type="match status" value="1"/>
</dbReference>
<dbReference type="GO" id="GO:0009507">
    <property type="term" value="C:chloroplast"/>
    <property type="evidence" value="ECO:0007669"/>
    <property type="project" value="TreeGrafter"/>
</dbReference>
<reference evidence="13 14" key="1">
    <citation type="submission" date="2024-01" db="EMBL/GenBank/DDBJ databases">
        <title>A telomere-to-telomere, gap-free genome of sweet tea (Lithocarpus litseifolius).</title>
        <authorList>
            <person name="Zhou J."/>
        </authorList>
    </citation>
    <scope>NUCLEOTIDE SEQUENCE [LARGE SCALE GENOMIC DNA]</scope>
    <source>
        <strain evidence="13">Zhou-2022a</strain>
        <tissue evidence="13">Leaf</tissue>
    </source>
</reference>
<dbReference type="GO" id="GO:0006508">
    <property type="term" value="P:proteolysis"/>
    <property type="evidence" value="ECO:0007669"/>
    <property type="project" value="UniProtKB-KW"/>
</dbReference>
<dbReference type="CDD" id="cd06456">
    <property type="entry name" value="M3A_DCP"/>
    <property type="match status" value="1"/>
</dbReference>
<name>A0AAW2CNT4_9ROSI</name>
<evidence type="ECO:0000259" key="12">
    <source>
        <dbReference type="Pfam" id="PF19310"/>
    </source>
</evidence>
<accession>A0AAW2CNT4</accession>
<dbReference type="FunFam" id="1.10.1370.40:FF:000009">
    <property type="entry name" value="Zincin-like metalloproteases family protein"/>
    <property type="match status" value="1"/>
</dbReference>
<dbReference type="FunFam" id="1.10.1370.40:FF:000005">
    <property type="entry name" value="Organellar oligopeptidase A, chloroplastic/mitochondrial"/>
    <property type="match status" value="1"/>
</dbReference>
<dbReference type="Pfam" id="PF19310">
    <property type="entry name" value="TOP_N"/>
    <property type="match status" value="1"/>
</dbReference>
<keyword evidence="3 9" id="KW-0479">Metal-binding</keyword>
<dbReference type="AlphaFoldDB" id="A0AAW2CNT4"/>
<evidence type="ECO:0000256" key="2">
    <source>
        <dbReference type="ARBA" id="ARBA00022670"/>
    </source>
</evidence>
<proteinExistence type="inferred from homology"/>
<dbReference type="InterPro" id="IPR045666">
    <property type="entry name" value="OpdA_N"/>
</dbReference>
<evidence type="ECO:0000256" key="6">
    <source>
        <dbReference type="ARBA" id="ARBA00023049"/>
    </source>
</evidence>
<keyword evidence="6 9" id="KW-0482">Metalloprotease</keyword>
<keyword evidence="2 9" id="KW-0645">Protease</keyword>
<evidence type="ECO:0000256" key="8">
    <source>
        <dbReference type="ARBA" id="ARBA00026100"/>
    </source>
</evidence>
<comment type="similarity">
    <text evidence="1 9">Belongs to the peptidase M3 family.</text>
</comment>
<evidence type="ECO:0000259" key="11">
    <source>
        <dbReference type="Pfam" id="PF01432"/>
    </source>
</evidence>
<evidence type="ECO:0000256" key="1">
    <source>
        <dbReference type="ARBA" id="ARBA00006040"/>
    </source>
</evidence>
<dbReference type="EC" id="3.4.24.70" evidence="8"/>
<evidence type="ECO:0000313" key="14">
    <source>
        <dbReference type="Proteomes" id="UP001459277"/>
    </source>
</evidence>
<sequence>MESRSGYEEESSESSHELQNVDAGKDDGKAFLSNPEVTEYYCQLCMERVEKYEMMVKPEGLFYVTNELNKIYQSRLTVHDIIDKHSELFSNWKIWIKLIKEEEELVALDWVNGKITTADNSWWERKLNEFPEAAFIREVGLPNVGILDIIFGSHGMEVQNGSLSESDSDLDSDLEASTVGSDVVELMKKVKRRLAKIPELKSDEALAMFCKELFVDLSKRSGVDEFNVFAWDAKMFVASTPQMAAESHYNPLLEDFVFPPFDIIEPHHVGPAIRSLLKQLERDLVELEATVEPTWPKLVEPLEKIIDRLSVVWGIVNHLNAVKDSPELRYAIEEVQPEKVQFQLRLSQSKPIFYAFKAIRESSTWESLSEAQKRIVEAQIRDAVLNGISLEDDKRQQFNEIEQELEKLAQKFDENVLDATKKYEKLVTDKKDIEGMPTTALAMAAQKAISKGYENATVENGPWVITLDGPSYRSVMQHARNRFLREEVYRAYITRASSGDLNNTPIIDQILKLRLEKANLLGYDNYAEVSMEKKMATVSKAEELIEELRSASWSSAIQDMEDIKIFAKGQNATEADELNLWDIKFWSERLRESSYHINEEELRPFLSLPKVIDGLFSLAKMLFAIDIDPADGLAPVWNEDVKFYCVKDSYGAPMAYFYFDPYSRPSEKRGGAWVSVVVGRSRALSRDGTSSRLPIVHIVCNQTPPLAGKPSLMTFREVEAVFHELGHALQHMLTKQDEGLVSGNRGIEWDAVELPSTFMENWCYQRDTLRSIAKHYATGESLPEEVCLKLRSARTFRAGSELLRQAVKEMGLKFRETILALGGGKSPLEVFIEFRGREPLPEAMLRYNGLLP</sequence>
<comment type="cofactor">
    <cofactor evidence="9">
        <name>Zn(2+)</name>
        <dbReference type="ChEBI" id="CHEBI:29105"/>
    </cofactor>
    <text evidence="9">Binds 1 zinc ion.</text>
</comment>
<keyword evidence="4 9" id="KW-0378">Hydrolase</keyword>
<dbReference type="InterPro" id="IPR045090">
    <property type="entry name" value="Pept_M3A_M3B"/>
</dbReference>
<keyword evidence="14" id="KW-1185">Reference proteome</keyword>
<dbReference type="EMBL" id="JAZDWU010000006">
    <property type="protein sequence ID" value="KAK9999478.1"/>
    <property type="molecule type" value="Genomic_DNA"/>
</dbReference>
<evidence type="ECO:0000256" key="10">
    <source>
        <dbReference type="SAM" id="MobiDB-lite"/>
    </source>
</evidence>
<feature type="region of interest" description="Disordered" evidence="10">
    <location>
        <begin position="1"/>
        <end position="27"/>
    </location>
</feature>
<dbReference type="PANTHER" id="PTHR11804:SF83">
    <property type="entry name" value="LD37516P"/>
    <property type="match status" value="1"/>
</dbReference>
<comment type="caution">
    <text evidence="13">The sequence shown here is derived from an EMBL/GenBank/DDBJ whole genome shotgun (WGS) entry which is preliminary data.</text>
</comment>
<comment type="catalytic activity">
    <reaction evidence="7">
        <text>Hydrolysis of oligopeptides, with broad specificity. Gly or Ala commonly occur as P1 or P1' residues, but more distant residues are also important, as is shown by the fact that Z-Gly-Pro-Gly-|-Gly-Pro-Ala is cleaved, but not Z-(Gly)(5).</text>
        <dbReference type="EC" id="3.4.24.70"/>
    </reaction>
</comment>
<evidence type="ECO:0000256" key="3">
    <source>
        <dbReference type="ARBA" id="ARBA00022723"/>
    </source>
</evidence>
<dbReference type="GO" id="GO:0046872">
    <property type="term" value="F:metal ion binding"/>
    <property type="evidence" value="ECO:0007669"/>
    <property type="project" value="UniProtKB-UniRule"/>
</dbReference>
<feature type="domain" description="Oligopeptidase A N-terminal" evidence="12">
    <location>
        <begin position="273"/>
        <end position="395"/>
    </location>
</feature>
<dbReference type="Proteomes" id="UP001459277">
    <property type="component" value="Unassembled WGS sequence"/>
</dbReference>
<protein>
    <recommendedName>
        <fullName evidence="8">oligopeptidase A</fullName>
        <ecNumber evidence="8">3.4.24.70</ecNumber>
    </recommendedName>
</protein>
<dbReference type="SUPFAM" id="SSF55486">
    <property type="entry name" value="Metalloproteases ('zincins'), catalytic domain"/>
    <property type="match status" value="1"/>
</dbReference>
<dbReference type="Gene3D" id="1.10.1370.40">
    <property type="match status" value="2"/>
</dbReference>
<evidence type="ECO:0000256" key="5">
    <source>
        <dbReference type="ARBA" id="ARBA00022833"/>
    </source>
</evidence>